<evidence type="ECO:0000256" key="4">
    <source>
        <dbReference type="ARBA" id="ARBA00022737"/>
    </source>
</evidence>
<dbReference type="Ensembl" id="ENSCAFT00020028341.1">
    <property type="protein sequence ID" value="ENSCAFP00020024555.1"/>
    <property type="gene ID" value="ENSCAFG00020017126.1"/>
</dbReference>
<dbReference type="GeneTree" id="ENSGT00390000004385"/>
<feature type="compositionally biased region" description="Polar residues" evidence="15">
    <location>
        <begin position="393"/>
        <end position="402"/>
    </location>
</feature>
<feature type="compositionally biased region" description="Polar residues" evidence="15">
    <location>
        <begin position="134"/>
        <end position="144"/>
    </location>
</feature>
<keyword evidence="6" id="KW-0333">Golgi apparatus</keyword>
<dbReference type="PANTHER" id="PTHR32059:SF0">
    <property type="entry name" value="RAB11-BINDING PROTEIN RELCH"/>
    <property type="match status" value="1"/>
</dbReference>
<sequence length="1189" mass="131567">MAAMAPGGGGSGGGGVNPFLSDSDEDDDEVAATEERRAGLRLGSGSGLDPGSADSLSPQDPVALGSSARPGLPGEAAAAAAALGGCGETPGRLSIDAIAAQLLRDQYLLTALELHTELLESGRELPRLRDYFSNPGNFERQSGTPPGMGAPGMPGAAGGGGAGGREPSTTSGGGQLNRAGSISTLDSLDFARYSDDGNRETDERVAEHEVPLQERKNYKSSPEIQEPIKPLEKRALNFLVNEFLLKNNYKLTSITFSDENDDQDFELWDDVGLNIPKPPDLLQLYRDFGNHQVTGKDLVDVASGVEEDELEALTPVLGNLPPSLETPQTVENSLLVQKLEDKISLLNNEKWSLMEQIRRLESEMDFLKNEHFAIPVVCDSVQPSLDHKDSEDSGQNPVINNTDKGKDKNNHLSKSDEVDSTIPKENFPNSVPRREKEEVPSSPSSKNTVHFDKPNRKLSPAFHQALLSFCRMSADSRLGSEVSRIADSEKSVMLMLGRCLPHIVPNVLLAKREELIPLILCTACLHPEPKERDQLLHILFNLIKRPDDEQRQMILTGCVAFARHVGPTRVEAELLPQCWEQINHKYPERRLLVAESCGALAPYLPKEIRSSLVLSMLQQMLMEDKADLVREAVIKSLGIIMGYIDDPDKYQQGFELLLSALGDPSERVVSATHQVFLPAYAAWTTELGNLQSHLIPTLLNKIEKLLREGEHGLDEHKLHMYLSALQSLIPSLFALVLRNAPFSSKAKLHGEVPQIEVTRFPRPMSPLQDVSTIIGSREQLAVLLQLYDYQLEHEGTTGWETLLWVVNQLLPQLIEIVGKINVTSTACVHEFSRFFWRLCRTFGKIFTNTKVKPQFQEILRLSEENIDSSAGNGVLTKATVPIYATGVLTCYIQEEDRKLLVGFLEDVMTLLSLSHAPLDSLKASFVELGANPAYHELLLTVLWYGVVHTSALVRCTAARMFELLVKGVNETLVAQRVVPALITLSSDPEISVRIATIPAFGTIMETVIQRELLERVKMQLASFLEDPQYQDQYSLHTEIIKTFGRVGPNAEPRFRDEFVIPHLHKLALVNNLQIVDSKRLDIATHLFEAYSALSCCFISEDLMVNHFLPGLRCLRTDMEHLSPEHEVILSSMIKECEQKVENKTVQEPQGSMSIAASLVSEDTKTKFLNKMGQLTTSGAMLANVFQRKK</sequence>
<evidence type="ECO:0000256" key="2">
    <source>
        <dbReference type="ARBA" id="ARBA00004601"/>
    </source>
</evidence>
<dbReference type="SMART" id="SM00667">
    <property type="entry name" value="LisH"/>
    <property type="match status" value="1"/>
</dbReference>
<dbReference type="FunFam" id="1.25.10.10:FF:000080">
    <property type="entry name" value="lisH domain and HEAT repeat-containing protein KIAA1468 homolog"/>
    <property type="match status" value="1"/>
</dbReference>
<dbReference type="AlphaFoldDB" id="A0A8C0L6X0"/>
<keyword evidence="5" id="KW-0967">Endosome</keyword>
<feature type="compositionally biased region" description="Basic and acidic residues" evidence="15">
    <location>
        <begin position="403"/>
        <end position="417"/>
    </location>
</feature>
<evidence type="ECO:0000256" key="5">
    <source>
        <dbReference type="ARBA" id="ARBA00022753"/>
    </source>
</evidence>
<evidence type="ECO:0000256" key="14">
    <source>
        <dbReference type="SAM" id="Coils"/>
    </source>
</evidence>
<organism evidence="16 17">
    <name type="scientific">Canis lupus dingo</name>
    <name type="common">dingo</name>
    <dbReference type="NCBI Taxonomy" id="286419"/>
    <lineage>
        <taxon>Eukaryota</taxon>
        <taxon>Metazoa</taxon>
        <taxon>Chordata</taxon>
        <taxon>Craniata</taxon>
        <taxon>Vertebrata</taxon>
        <taxon>Euteleostomi</taxon>
        <taxon>Mammalia</taxon>
        <taxon>Eutheria</taxon>
        <taxon>Laurasiatheria</taxon>
        <taxon>Carnivora</taxon>
        <taxon>Caniformia</taxon>
        <taxon>Canidae</taxon>
        <taxon>Canis</taxon>
    </lineage>
</organism>
<evidence type="ECO:0000256" key="1">
    <source>
        <dbReference type="ARBA" id="ARBA00004172"/>
    </source>
</evidence>
<comment type="subcellular location">
    <subcellularLocation>
        <location evidence="2">Golgi apparatus</location>
        <location evidence="2">trans-Golgi network</location>
    </subcellularLocation>
    <subcellularLocation>
        <location evidence="1">Recycling endosome</location>
    </subcellularLocation>
</comment>
<dbReference type="SUPFAM" id="SSF48371">
    <property type="entry name" value="ARM repeat"/>
    <property type="match status" value="1"/>
</dbReference>
<evidence type="ECO:0000313" key="16">
    <source>
        <dbReference type="Ensembl" id="ENSCAFP00020024555.1"/>
    </source>
</evidence>
<name>A0A8C0L6X0_CANLU</name>
<feature type="region of interest" description="Disordered" evidence="15">
    <location>
        <begin position="130"/>
        <end position="180"/>
    </location>
</feature>
<dbReference type="InterPro" id="IPR016024">
    <property type="entry name" value="ARM-type_fold"/>
</dbReference>
<dbReference type="PROSITE" id="PS50077">
    <property type="entry name" value="HEAT_REPEAT"/>
    <property type="match status" value="1"/>
</dbReference>
<evidence type="ECO:0000256" key="9">
    <source>
        <dbReference type="ARBA" id="ARBA00058592"/>
    </source>
</evidence>
<dbReference type="InterPro" id="IPR040362">
    <property type="entry name" value="RELCH"/>
</dbReference>
<protein>
    <recommendedName>
        <fullName evidence="10">RAB11-binding protein RELCH</fullName>
    </recommendedName>
    <alternativeName>
        <fullName evidence="12">LisH domain and HEAT repeat-containing protein KIAA1468</fullName>
    </alternativeName>
    <alternativeName>
        <fullName evidence="11">RAB11-binding protein containing LisH, coiled-coil, and HEAT repeats</fullName>
    </alternativeName>
</protein>
<dbReference type="InterPro" id="IPR021133">
    <property type="entry name" value="HEAT_type_2"/>
</dbReference>
<dbReference type="PROSITE" id="PS50896">
    <property type="entry name" value="LISH"/>
    <property type="match status" value="1"/>
</dbReference>
<reference evidence="16" key="2">
    <citation type="submission" date="2025-09" db="UniProtKB">
        <authorList>
            <consortium name="Ensembl"/>
        </authorList>
    </citation>
    <scope>IDENTIFICATION</scope>
</reference>
<feature type="region of interest" description="Disordered" evidence="15">
    <location>
        <begin position="1"/>
        <end position="71"/>
    </location>
</feature>
<feature type="compositionally biased region" description="Gly residues" evidence="15">
    <location>
        <begin position="1"/>
        <end position="16"/>
    </location>
</feature>
<feature type="compositionally biased region" description="Acidic residues" evidence="15">
    <location>
        <begin position="22"/>
        <end position="32"/>
    </location>
</feature>
<keyword evidence="8" id="KW-0445">Lipid transport</keyword>
<keyword evidence="7 14" id="KW-0175">Coiled coil</keyword>
<evidence type="ECO:0000256" key="6">
    <source>
        <dbReference type="ARBA" id="ARBA00023034"/>
    </source>
</evidence>
<evidence type="ECO:0000313" key="17">
    <source>
        <dbReference type="Proteomes" id="UP000694391"/>
    </source>
</evidence>
<proteinExistence type="predicted"/>
<evidence type="ECO:0000256" key="12">
    <source>
        <dbReference type="ARBA" id="ARBA00084053"/>
    </source>
</evidence>
<dbReference type="PANTHER" id="PTHR32059">
    <property type="entry name" value="RAB11-BINDING PROTEIN RELCH"/>
    <property type="match status" value="1"/>
</dbReference>
<evidence type="ECO:0000256" key="15">
    <source>
        <dbReference type="SAM" id="MobiDB-lite"/>
    </source>
</evidence>
<dbReference type="FunFam" id="1.25.10.10:FF:000218">
    <property type="entry name" value="lisH domain and HEAT repeat-containing protein KIAA1468 homolog isoform X1"/>
    <property type="match status" value="1"/>
</dbReference>
<evidence type="ECO:0000256" key="11">
    <source>
        <dbReference type="ARBA" id="ARBA00081570"/>
    </source>
</evidence>
<evidence type="ECO:0000256" key="7">
    <source>
        <dbReference type="ARBA" id="ARBA00023054"/>
    </source>
</evidence>
<evidence type="ECO:0000256" key="13">
    <source>
        <dbReference type="PROSITE-ProRule" id="PRU00103"/>
    </source>
</evidence>
<feature type="coiled-coil region" evidence="14">
    <location>
        <begin position="336"/>
        <end position="370"/>
    </location>
</feature>
<evidence type="ECO:0000256" key="8">
    <source>
        <dbReference type="ARBA" id="ARBA00023055"/>
    </source>
</evidence>
<feature type="compositionally biased region" description="Gly residues" evidence="15">
    <location>
        <begin position="149"/>
        <end position="164"/>
    </location>
</feature>
<comment type="function">
    <text evidence="9">Regulates intracellular cholesterol distribution from recycling endosomes to the trans-Golgi network through interactions with RAB11 and OSBP. Functions in membrane tethering and promotes OSBP-mediated cholesterol transfer between RAB11-bound recycling endosomes and OSBP-bound Golgi-like membranes.</text>
</comment>
<evidence type="ECO:0000256" key="3">
    <source>
        <dbReference type="ARBA" id="ARBA00022448"/>
    </source>
</evidence>
<dbReference type="Gene3D" id="1.25.10.10">
    <property type="entry name" value="Leucine-rich Repeat Variant"/>
    <property type="match status" value="2"/>
</dbReference>
<reference evidence="16" key="1">
    <citation type="submission" date="2025-08" db="UniProtKB">
        <authorList>
            <consortium name="Ensembl"/>
        </authorList>
    </citation>
    <scope>IDENTIFICATION</scope>
</reference>
<dbReference type="InterPro" id="IPR011989">
    <property type="entry name" value="ARM-like"/>
</dbReference>
<accession>A0A8C0L6X0</accession>
<dbReference type="GO" id="GO:0005802">
    <property type="term" value="C:trans-Golgi network"/>
    <property type="evidence" value="ECO:0007669"/>
    <property type="project" value="InterPro"/>
</dbReference>
<dbReference type="GO" id="GO:0055037">
    <property type="term" value="C:recycling endosome"/>
    <property type="evidence" value="ECO:0007669"/>
    <property type="project" value="UniProtKB-SubCell"/>
</dbReference>
<keyword evidence="3" id="KW-0813">Transport</keyword>
<gene>
    <name evidence="16" type="primary">RELCH</name>
</gene>
<dbReference type="Proteomes" id="UP000694391">
    <property type="component" value="Unplaced"/>
</dbReference>
<dbReference type="GO" id="GO:0032367">
    <property type="term" value="P:intracellular cholesterol transport"/>
    <property type="evidence" value="ECO:0007669"/>
    <property type="project" value="InterPro"/>
</dbReference>
<dbReference type="InterPro" id="IPR006594">
    <property type="entry name" value="LisH"/>
</dbReference>
<evidence type="ECO:0000256" key="10">
    <source>
        <dbReference type="ARBA" id="ARBA00072622"/>
    </source>
</evidence>
<feature type="region of interest" description="Disordered" evidence="15">
    <location>
        <begin position="383"/>
        <end position="454"/>
    </location>
</feature>
<feature type="repeat" description="HEAT" evidence="13">
    <location>
        <begin position="977"/>
        <end position="1015"/>
    </location>
</feature>
<keyword evidence="17" id="KW-1185">Reference proteome</keyword>
<keyword evidence="4" id="KW-0677">Repeat</keyword>